<feature type="transmembrane region" description="Helical" evidence="5">
    <location>
        <begin position="150"/>
        <end position="170"/>
    </location>
</feature>
<protein>
    <submittedName>
        <fullName evidence="7">Plastocyanin/azurin family copper-binding protein</fullName>
    </submittedName>
</protein>
<dbReference type="EMBL" id="JAMKBJ010000010">
    <property type="protein sequence ID" value="MCZ8537936.1"/>
    <property type="molecule type" value="Genomic_DNA"/>
</dbReference>
<feature type="domain" description="Blue (type 1) copper" evidence="6">
    <location>
        <begin position="198"/>
        <end position="302"/>
    </location>
</feature>
<dbReference type="SUPFAM" id="SSF49503">
    <property type="entry name" value="Cupredoxins"/>
    <property type="match status" value="1"/>
</dbReference>
<dbReference type="PROSITE" id="PS00079">
    <property type="entry name" value="MULTICOPPER_OXIDASE1"/>
    <property type="match status" value="1"/>
</dbReference>
<evidence type="ECO:0000259" key="6">
    <source>
        <dbReference type="Pfam" id="PF00127"/>
    </source>
</evidence>
<keyword evidence="5" id="KW-0812">Transmembrane</keyword>
<evidence type="ECO:0000256" key="1">
    <source>
        <dbReference type="ARBA" id="ARBA00022448"/>
    </source>
</evidence>
<dbReference type="InterPro" id="IPR050845">
    <property type="entry name" value="Cu-binding_ET"/>
</dbReference>
<dbReference type="AlphaFoldDB" id="A0A9X3LJ47"/>
<keyword evidence="3" id="KW-0249">Electron transport</keyword>
<dbReference type="GO" id="GO:0009055">
    <property type="term" value="F:electron transfer activity"/>
    <property type="evidence" value="ECO:0007669"/>
    <property type="project" value="InterPro"/>
</dbReference>
<keyword evidence="8" id="KW-1185">Reference proteome</keyword>
<evidence type="ECO:0000313" key="7">
    <source>
        <dbReference type="EMBL" id="MCZ8537936.1"/>
    </source>
</evidence>
<evidence type="ECO:0000313" key="8">
    <source>
        <dbReference type="Proteomes" id="UP001152173"/>
    </source>
</evidence>
<keyword evidence="1" id="KW-0813">Transport</keyword>
<keyword evidence="4" id="KW-0186">Copper</keyword>
<dbReference type="Pfam" id="PF00127">
    <property type="entry name" value="Copper-bind"/>
    <property type="match status" value="1"/>
</dbReference>
<dbReference type="InterPro" id="IPR000923">
    <property type="entry name" value="BlueCu_1"/>
</dbReference>
<dbReference type="InterPro" id="IPR028871">
    <property type="entry name" value="BlueCu_1_BS"/>
</dbReference>
<reference evidence="7" key="1">
    <citation type="submission" date="2022-05" db="EMBL/GenBank/DDBJ databases">
        <authorList>
            <person name="Colautti A."/>
            <person name="Iacumin L."/>
        </authorList>
    </citation>
    <scope>NUCLEOTIDE SEQUENCE</scope>
    <source>
        <strain evidence="7">SK 55</strain>
    </source>
</reference>
<keyword evidence="2" id="KW-0479">Metal-binding</keyword>
<keyword evidence="5" id="KW-0472">Membrane</keyword>
<dbReference type="InterPro" id="IPR008972">
    <property type="entry name" value="Cupredoxin"/>
</dbReference>
<proteinExistence type="predicted"/>
<sequence>MSGFHLYVLVLIGGITLITILLALRRKNFFSSMSGMIVSMYLGMNVGLTAGITFGTVYQGDLFLSTILGMGFGILAGSLCGACFGLLSSLEGMMSGLMGGMMGAMLGEMIAVDQANVFIKIFSLLSCCTIFWMIILSTSKKATIDNLGGLFKPILTSLLIGWVLFIGNAFTEKVKSNSLSPEHQLEDKVMDTKTEIKKVVIETTDLSYSPQEVVVEKNKPITVVLKNSDHLEHDIEIRDVSFNMMSETKHQHGVKENVLHLHAEPLQTSEITFSITEVGTYLFYCTIPGHKENGMVGKLVVK</sequence>
<evidence type="ECO:0000256" key="4">
    <source>
        <dbReference type="ARBA" id="ARBA00023008"/>
    </source>
</evidence>
<dbReference type="PANTHER" id="PTHR38439">
    <property type="entry name" value="AURACYANIN-B"/>
    <property type="match status" value="1"/>
</dbReference>
<feature type="transmembrane region" description="Helical" evidence="5">
    <location>
        <begin position="6"/>
        <end position="24"/>
    </location>
</feature>
<dbReference type="InterPro" id="IPR033138">
    <property type="entry name" value="Cu_oxidase_CS"/>
</dbReference>
<gene>
    <name evidence="7" type="ORF">M9R32_12140</name>
</gene>
<accession>A0A9X3LJ47</accession>
<comment type="caution">
    <text evidence="7">The sequence shown here is derived from an EMBL/GenBank/DDBJ whole genome shotgun (WGS) entry which is preliminary data.</text>
</comment>
<evidence type="ECO:0000256" key="5">
    <source>
        <dbReference type="SAM" id="Phobius"/>
    </source>
</evidence>
<feature type="transmembrane region" description="Helical" evidence="5">
    <location>
        <begin position="63"/>
        <end position="87"/>
    </location>
</feature>
<evidence type="ECO:0000256" key="3">
    <source>
        <dbReference type="ARBA" id="ARBA00022982"/>
    </source>
</evidence>
<dbReference type="RefSeq" id="WP_269927002.1">
    <property type="nucleotide sequence ID" value="NZ_JAMKBJ010000010.1"/>
</dbReference>
<feature type="transmembrane region" description="Helical" evidence="5">
    <location>
        <begin position="36"/>
        <end position="57"/>
    </location>
</feature>
<dbReference type="PANTHER" id="PTHR38439:SF3">
    <property type="entry name" value="COPPER-RESISTANT CUPROPROTEIN COPI"/>
    <property type="match status" value="1"/>
</dbReference>
<dbReference type="Gene3D" id="2.60.40.420">
    <property type="entry name" value="Cupredoxins - blue copper proteins"/>
    <property type="match status" value="1"/>
</dbReference>
<dbReference type="GO" id="GO:0005507">
    <property type="term" value="F:copper ion binding"/>
    <property type="evidence" value="ECO:0007669"/>
    <property type="project" value="InterPro"/>
</dbReference>
<keyword evidence="5" id="KW-1133">Transmembrane helix</keyword>
<evidence type="ECO:0000256" key="2">
    <source>
        <dbReference type="ARBA" id="ARBA00022723"/>
    </source>
</evidence>
<name>A0A9X3LJ47_9BACL</name>
<feature type="transmembrane region" description="Helical" evidence="5">
    <location>
        <begin position="118"/>
        <end position="138"/>
    </location>
</feature>
<dbReference type="PROSITE" id="PS00196">
    <property type="entry name" value="COPPER_BLUE"/>
    <property type="match status" value="1"/>
</dbReference>
<organism evidence="7 8">
    <name type="scientific">Paenisporosarcina quisquiliarum</name>
    <dbReference type="NCBI Taxonomy" id="365346"/>
    <lineage>
        <taxon>Bacteria</taxon>
        <taxon>Bacillati</taxon>
        <taxon>Bacillota</taxon>
        <taxon>Bacilli</taxon>
        <taxon>Bacillales</taxon>
        <taxon>Caryophanaceae</taxon>
        <taxon>Paenisporosarcina</taxon>
    </lineage>
</organism>
<dbReference type="Proteomes" id="UP001152173">
    <property type="component" value="Unassembled WGS sequence"/>
</dbReference>